<protein>
    <submittedName>
        <fullName evidence="1">Ser/Thr protein kinase RdoA (MazF antagonist)</fullName>
    </submittedName>
</protein>
<dbReference type="GO" id="GO:0016301">
    <property type="term" value="F:kinase activity"/>
    <property type="evidence" value="ECO:0007669"/>
    <property type="project" value="UniProtKB-KW"/>
</dbReference>
<dbReference type="Gene3D" id="3.90.1200.10">
    <property type="match status" value="1"/>
</dbReference>
<keyword evidence="1" id="KW-0808">Transferase</keyword>
<keyword evidence="1" id="KW-0418">Kinase</keyword>
<gene>
    <name evidence="1" type="ORF">J2S00_002298</name>
</gene>
<dbReference type="PANTHER" id="PTHR39179">
    <property type="entry name" value="SPORE COAT PROTEIN I"/>
    <property type="match status" value="1"/>
</dbReference>
<dbReference type="EMBL" id="JAUSUQ010000008">
    <property type="protein sequence ID" value="MDQ0339510.1"/>
    <property type="molecule type" value="Genomic_DNA"/>
</dbReference>
<keyword evidence="2" id="KW-1185">Reference proteome</keyword>
<organism evidence="1 2">
    <name type="scientific">Caldalkalibacillus uzonensis</name>
    <dbReference type="NCBI Taxonomy" id="353224"/>
    <lineage>
        <taxon>Bacteria</taxon>
        <taxon>Bacillati</taxon>
        <taxon>Bacillota</taxon>
        <taxon>Bacilli</taxon>
        <taxon>Bacillales</taxon>
        <taxon>Bacillaceae</taxon>
        <taxon>Caldalkalibacillus</taxon>
    </lineage>
</organism>
<dbReference type="RefSeq" id="WP_307339593.1">
    <property type="nucleotide sequence ID" value="NZ_JAUSUQ010000008.1"/>
</dbReference>
<proteinExistence type="predicted"/>
<comment type="caution">
    <text evidence="1">The sequence shown here is derived from an EMBL/GenBank/DDBJ whole genome shotgun (WGS) entry which is preliminary data.</text>
</comment>
<dbReference type="InterPro" id="IPR011009">
    <property type="entry name" value="Kinase-like_dom_sf"/>
</dbReference>
<dbReference type="PANTHER" id="PTHR39179:SF3">
    <property type="entry name" value="COTS-RELATED PROTEIN"/>
    <property type="match status" value="1"/>
</dbReference>
<accession>A0ABU0CVF9</accession>
<evidence type="ECO:0000313" key="1">
    <source>
        <dbReference type="EMBL" id="MDQ0339510.1"/>
    </source>
</evidence>
<dbReference type="SUPFAM" id="SSF56112">
    <property type="entry name" value="Protein kinase-like (PK-like)"/>
    <property type="match status" value="1"/>
</dbReference>
<sequence>MNDTEIKSFKQSFFEGYGKTIKKLDVIRPHRVYVALTDSDCFVVKFLKDADTLNWQGKCIQQLLGKETKGVVPFLYNKYHSVVNTFDGQVYGVMPYIPGKTINLNQSSHIENSLKLLAHVHRQGGGIFGQQPAVPFHSKTYVKWRDRFLQFKRSVRDAAYQDEPYGGVKSLAHLINCLADEALDWAERVLDAFPQAYMLYLEEQAQWERQIAHQDMAPHNFLVIDDQFFYMIDYDRMSYAPPFLDLIHFISMVLPYVRWEYAALGHLLGHYEQYFPLEQEQKRYLPLLLIFPQDVFREWLGVWRREPGYHPGQVLHYFKELEHNWDRRRTFVQHCLAVLK</sequence>
<evidence type="ECO:0000313" key="2">
    <source>
        <dbReference type="Proteomes" id="UP001232445"/>
    </source>
</evidence>
<reference evidence="1 2" key="1">
    <citation type="submission" date="2023-07" db="EMBL/GenBank/DDBJ databases">
        <title>Genomic Encyclopedia of Type Strains, Phase IV (KMG-IV): sequencing the most valuable type-strain genomes for metagenomic binning, comparative biology and taxonomic classification.</title>
        <authorList>
            <person name="Goeker M."/>
        </authorList>
    </citation>
    <scope>NUCLEOTIDE SEQUENCE [LARGE SCALE GENOMIC DNA]</scope>
    <source>
        <strain evidence="1 2">DSM 17740</strain>
    </source>
</reference>
<dbReference type="InterPro" id="IPR047175">
    <property type="entry name" value="CotS-like"/>
</dbReference>
<name>A0ABU0CVF9_9BACI</name>
<dbReference type="Proteomes" id="UP001232445">
    <property type="component" value="Unassembled WGS sequence"/>
</dbReference>